<evidence type="ECO:0008006" key="3">
    <source>
        <dbReference type="Google" id="ProtNLM"/>
    </source>
</evidence>
<accession>A0ABW2C6P3</accession>
<gene>
    <name evidence="1" type="ORF">ACFQGD_27990</name>
</gene>
<sequence length="304" mass="33692">MVTELVAIRYPTANEVAGPGGGDWGIDTFVGRLDESVAVWQSKFFLRWTGEDQRKQVRDSFRQVREKAYAEGFRVDAWTLCVPCVLSPEEQRWFDGWAARQRRESGAALTLWNGVELRRQLMQPDAQDVYRVFFLTDGAQLAAQPVRMIDDVSCLGDALFVRQLEEAGQVETDAARGLFFAAEALARDLATGGNRAGTAAFAELHLDVQSLWETQFNARVSGASADGRMTGFIEDVLRGAARCPGPDGLRLRPAHRTGIAHRLVEDARAGWVRHWRDIVVTHKGRSAREVVAEHLPTGEGEAAS</sequence>
<dbReference type="RefSeq" id="WP_345399747.1">
    <property type="nucleotide sequence ID" value="NZ_BAABLA010000093.1"/>
</dbReference>
<proteinExistence type="predicted"/>
<reference evidence="2" key="1">
    <citation type="journal article" date="2019" name="Int. J. Syst. Evol. Microbiol.">
        <title>The Global Catalogue of Microorganisms (GCM) 10K type strain sequencing project: providing services to taxonomists for standard genome sequencing and annotation.</title>
        <authorList>
            <consortium name="The Broad Institute Genomics Platform"/>
            <consortium name="The Broad Institute Genome Sequencing Center for Infectious Disease"/>
            <person name="Wu L."/>
            <person name="Ma J."/>
        </authorList>
    </citation>
    <scope>NUCLEOTIDE SEQUENCE [LARGE SCALE GENOMIC DNA]</scope>
    <source>
        <strain evidence="2">KCTC 32255</strain>
    </source>
</reference>
<dbReference type="Proteomes" id="UP001596337">
    <property type="component" value="Unassembled WGS sequence"/>
</dbReference>
<comment type="caution">
    <text evidence="1">The sequence shown here is derived from an EMBL/GenBank/DDBJ whole genome shotgun (WGS) entry which is preliminary data.</text>
</comment>
<protein>
    <recommendedName>
        <fullName evidence="3">Serine/threonine protein kinase</fullName>
    </recommendedName>
</protein>
<keyword evidence="2" id="KW-1185">Reference proteome</keyword>
<evidence type="ECO:0000313" key="2">
    <source>
        <dbReference type="Proteomes" id="UP001596337"/>
    </source>
</evidence>
<evidence type="ECO:0000313" key="1">
    <source>
        <dbReference type="EMBL" id="MFC6870972.1"/>
    </source>
</evidence>
<dbReference type="EMBL" id="JBHSXX010000001">
    <property type="protein sequence ID" value="MFC6870972.1"/>
    <property type="molecule type" value="Genomic_DNA"/>
</dbReference>
<organism evidence="1 2">
    <name type="scientific">Haloechinothrix salitolerans</name>
    <dbReference type="NCBI Taxonomy" id="926830"/>
    <lineage>
        <taxon>Bacteria</taxon>
        <taxon>Bacillati</taxon>
        <taxon>Actinomycetota</taxon>
        <taxon>Actinomycetes</taxon>
        <taxon>Pseudonocardiales</taxon>
        <taxon>Pseudonocardiaceae</taxon>
        <taxon>Haloechinothrix</taxon>
    </lineage>
</organism>
<name>A0ABW2C6P3_9PSEU</name>